<keyword evidence="1" id="KW-0812">Transmembrane</keyword>
<gene>
    <name evidence="2" type="ORF">A3B04_00575</name>
</gene>
<evidence type="ECO:0000313" key="2">
    <source>
        <dbReference type="EMBL" id="OGZ40681.1"/>
    </source>
</evidence>
<dbReference type="Pfam" id="PF07963">
    <property type="entry name" value="N_methyl"/>
    <property type="match status" value="1"/>
</dbReference>
<comment type="caution">
    <text evidence="2">The sequence shown here is derived from an EMBL/GenBank/DDBJ whole genome shotgun (WGS) entry which is preliminary data.</text>
</comment>
<accession>A0A1G2FT11</accession>
<dbReference type="AlphaFoldDB" id="A0A1G2FT11"/>
<evidence type="ECO:0000256" key="1">
    <source>
        <dbReference type="SAM" id="Phobius"/>
    </source>
</evidence>
<reference evidence="2 3" key="1">
    <citation type="journal article" date="2016" name="Nat. Commun.">
        <title>Thousands of microbial genomes shed light on interconnected biogeochemical processes in an aquifer system.</title>
        <authorList>
            <person name="Anantharaman K."/>
            <person name="Brown C.T."/>
            <person name="Hug L.A."/>
            <person name="Sharon I."/>
            <person name="Castelle C.J."/>
            <person name="Probst A.J."/>
            <person name="Thomas B.C."/>
            <person name="Singh A."/>
            <person name="Wilkins M.J."/>
            <person name="Karaoz U."/>
            <person name="Brodie E.L."/>
            <person name="Williams K.H."/>
            <person name="Hubbard S.S."/>
            <person name="Banfield J.F."/>
        </authorList>
    </citation>
    <scope>NUCLEOTIDE SEQUENCE [LARGE SCALE GENOMIC DNA]</scope>
</reference>
<evidence type="ECO:0000313" key="3">
    <source>
        <dbReference type="Proteomes" id="UP000177126"/>
    </source>
</evidence>
<feature type="transmembrane region" description="Helical" evidence="1">
    <location>
        <begin position="33"/>
        <end position="54"/>
    </location>
</feature>
<dbReference type="InterPro" id="IPR045584">
    <property type="entry name" value="Pilin-like"/>
</dbReference>
<dbReference type="Gene3D" id="3.30.700.10">
    <property type="entry name" value="Glycoprotein, Type 4 Pilin"/>
    <property type="match status" value="1"/>
</dbReference>
<evidence type="ECO:0008006" key="4">
    <source>
        <dbReference type="Google" id="ProtNLM"/>
    </source>
</evidence>
<dbReference type="SUPFAM" id="SSF54523">
    <property type="entry name" value="Pili subunits"/>
    <property type="match status" value="1"/>
</dbReference>
<keyword evidence="1" id="KW-1133">Transmembrane helix</keyword>
<dbReference type="EMBL" id="MHNF01000027">
    <property type="protein sequence ID" value="OGZ40681.1"/>
    <property type="molecule type" value="Genomic_DNA"/>
</dbReference>
<dbReference type="Proteomes" id="UP000177126">
    <property type="component" value="Unassembled WGS sequence"/>
</dbReference>
<protein>
    <recommendedName>
        <fullName evidence="4">General secretion pathway GspH domain-containing protein</fullName>
    </recommendedName>
</protein>
<dbReference type="PROSITE" id="PS00409">
    <property type="entry name" value="PROKAR_NTER_METHYL"/>
    <property type="match status" value="1"/>
</dbReference>
<organism evidence="2 3">
    <name type="scientific">Candidatus Portnoybacteria bacterium RIFCSPLOWO2_02_FULL_39_11</name>
    <dbReference type="NCBI Taxonomy" id="1802001"/>
    <lineage>
        <taxon>Bacteria</taxon>
        <taxon>Candidatus Portnoyibacteriota</taxon>
    </lineage>
</organism>
<dbReference type="NCBIfam" id="TIGR02532">
    <property type="entry name" value="IV_pilin_GFxxxE"/>
    <property type="match status" value="1"/>
</dbReference>
<proteinExistence type="predicted"/>
<dbReference type="InterPro" id="IPR012902">
    <property type="entry name" value="N_methyl_site"/>
</dbReference>
<name>A0A1G2FT11_9BACT</name>
<sequence length="184" mass="20079">MFACLDVEMTEETVRQKSNYILQKRNRAGGFTLVEMLVVISIIVLISGSILAGYNTGQKRYSVATASQRLMVDIRRAQNMALAGATQGAIIPAGYGIHTDSNSQYFLFYNTAAVKKYTFGASAVMETISLPTGVSISPLNEDIYFVPADPKTYINEGALTQQSFTLNNSDINQTVTVHDSGMIE</sequence>
<keyword evidence="1" id="KW-0472">Membrane</keyword>